<evidence type="ECO:0000313" key="3">
    <source>
        <dbReference type="Proteomes" id="UP001054945"/>
    </source>
</evidence>
<feature type="region of interest" description="Disordered" evidence="1">
    <location>
        <begin position="19"/>
        <end position="47"/>
    </location>
</feature>
<evidence type="ECO:0000313" key="2">
    <source>
        <dbReference type="EMBL" id="GIX80507.1"/>
    </source>
</evidence>
<keyword evidence="3" id="KW-1185">Reference proteome</keyword>
<dbReference type="Proteomes" id="UP001054945">
    <property type="component" value="Unassembled WGS sequence"/>
</dbReference>
<sequence>MRSNIDPYSLSFHSLRMSKRTTEMRSQCSLPSSSRRNPSRFDPEPSASADVVIKDEFVVTMKTTLGLLLLVPPSTEPTSLDPFRGLLGVQPKFDKQPISSAEEKFLSLWHISVFM</sequence>
<name>A0AAV4N741_CAEEX</name>
<protein>
    <submittedName>
        <fullName evidence="2">Uncharacterized protein</fullName>
    </submittedName>
</protein>
<comment type="caution">
    <text evidence="2">The sequence shown here is derived from an EMBL/GenBank/DDBJ whole genome shotgun (WGS) entry which is preliminary data.</text>
</comment>
<organism evidence="2 3">
    <name type="scientific">Caerostris extrusa</name>
    <name type="common">Bark spider</name>
    <name type="synonym">Caerostris bankana</name>
    <dbReference type="NCBI Taxonomy" id="172846"/>
    <lineage>
        <taxon>Eukaryota</taxon>
        <taxon>Metazoa</taxon>
        <taxon>Ecdysozoa</taxon>
        <taxon>Arthropoda</taxon>
        <taxon>Chelicerata</taxon>
        <taxon>Arachnida</taxon>
        <taxon>Araneae</taxon>
        <taxon>Araneomorphae</taxon>
        <taxon>Entelegynae</taxon>
        <taxon>Araneoidea</taxon>
        <taxon>Araneidae</taxon>
        <taxon>Caerostris</taxon>
    </lineage>
</organism>
<dbReference type="EMBL" id="BPLR01020599">
    <property type="protein sequence ID" value="GIX80507.1"/>
    <property type="molecule type" value="Genomic_DNA"/>
</dbReference>
<reference evidence="2 3" key="1">
    <citation type="submission" date="2021-06" db="EMBL/GenBank/DDBJ databases">
        <title>Caerostris extrusa draft genome.</title>
        <authorList>
            <person name="Kono N."/>
            <person name="Arakawa K."/>
        </authorList>
    </citation>
    <scope>NUCLEOTIDE SEQUENCE [LARGE SCALE GENOMIC DNA]</scope>
</reference>
<evidence type="ECO:0000256" key="1">
    <source>
        <dbReference type="SAM" id="MobiDB-lite"/>
    </source>
</evidence>
<dbReference type="AlphaFoldDB" id="A0AAV4N741"/>
<gene>
    <name evidence="2" type="ORF">CEXT_306001</name>
</gene>
<proteinExistence type="predicted"/>
<accession>A0AAV4N741</accession>